<dbReference type="InterPro" id="IPR038731">
    <property type="entry name" value="RgtA/B/C-like"/>
</dbReference>
<dbReference type="GO" id="GO:0005886">
    <property type="term" value="C:plasma membrane"/>
    <property type="evidence" value="ECO:0007669"/>
    <property type="project" value="UniProtKB-SubCell"/>
</dbReference>
<evidence type="ECO:0000256" key="5">
    <source>
        <dbReference type="ARBA" id="ARBA00022692"/>
    </source>
</evidence>
<proteinExistence type="predicted"/>
<sequence>MSTTLVPARVAVAPSADLTPTAPDGVAPSTTSPWRRRLTSDRAVGSAVAVGALTLGLWNVVEATAFADDEGIYTAQALAAADGALGPYTYWYDHPPFGWFQIAALAAIPRALGVGDGSGIAATRVVAGVLFALTATLVYLLARRVRAPQVVAVLAAAAFATSPLALTVGRQVFLDNVAVPWVLLALWLALSPRRQMWAHVGAGAAMGAALLTKLTFAVAGPAVLLALLLGQRTGPFWRGRRFSVTGFAAAGALVFSFFPLLALLRGELLAGPDRVSLEGGLRFQFESRATSGSFWDPTSPATPSSRAGSSRVVRWWWPGWWAPSSARSSAAPGGCRSRCWGGRRPRSSARATCRPCT</sequence>
<keyword evidence="12" id="KW-1185">Reference proteome</keyword>
<evidence type="ECO:0000313" key="12">
    <source>
        <dbReference type="Proteomes" id="UP001157161"/>
    </source>
</evidence>
<dbReference type="GO" id="GO:0016763">
    <property type="term" value="F:pentosyltransferase activity"/>
    <property type="evidence" value="ECO:0007669"/>
    <property type="project" value="TreeGrafter"/>
</dbReference>
<comment type="subcellular location">
    <subcellularLocation>
        <location evidence="1">Cell membrane</location>
        <topology evidence="1">Multi-pass membrane protein</topology>
    </subcellularLocation>
</comment>
<evidence type="ECO:0000256" key="4">
    <source>
        <dbReference type="ARBA" id="ARBA00022679"/>
    </source>
</evidence>
<reference evidence="11" key="1">
    <citation type="journal article" date="2014" name="Int. J. Syst. Evol. Microbiol.">
        <title>Complete genome sequence of Corynebacterium casei LMG S-19264T (=DSM 44701T), isolated from a smear-ripened cheese.</title>
        <authorList>
            <consortium name="US DOE Joint Genome Institute (JGI-PGF)"/>
            <person name="Walter F."/>
            <person name="Albersmeier A."/>
            <person name="Kalinowski J."/>
            <person name="Ruckert C."/>
        </authorList>
    </citation>
    <scope>NUCLEOTIDE SEQUENCE</scope>
    <source>
        <strain evidence="11">NBRC 112290</strain>
    </source>
</reference>
<dbReference type="AlphaFoldDB" id="A0AA37XCN8"/>
<evidence type="ECO:0000256" key="3">
    <source>
        <dbReference type="ARBA" id="ARBA00022676"/>
    </source>
</evidence>
<gene>
    <name evidence="11" type="ORF">GCM10025875_04130</name>
</gene>
<dbReference type="PANTHER" id="PTHR33908:SF11">
    <property type="entry name" value="MEMBRANE PROTEIN"/>
    <property type="match status" value="1"/>
</dbReference>
<feature type="transmembrane region" description="Helical" evidence="9">
    <location>
        <begin position="121"/>
        <end position="142"/>
    </location>
</feature>
<dbReference type="GO" id="GO:0009103">
    <property type="term" value="P:lipopolysaccharide biosynthetic process"/>
    <property type="evidence" value="ECO:0007669"/>
    <property type="project" value="UniProtKB-ARBA"/>
</dbReference>
<evidence type="ECO:0000256" key="2">
    <source>
        <dbReference type="ARBA" id="ARBA00022475"/>
    </source>
</evidence>
<evidence type="ECO:0000259" key="10">
    <source>
        <dbReference type="Pfam" id="PF13231"/>
    </source>
</evidence>
<evidence type="ECO:0000256" key="9">
    <source>
        <dbReference type="SAM" id="Phobius"/>
    </source>
</evidence>
<keyword evidence="5 9" id="KW-0812">Transmembrane</keyword>
<feature type="transmembrane region" description="Helical" evidence="9">
    <location>
        <begin position="242"/>
        <end position="264"/>
    </location>
</feature>
<name>A0AA37XCN8_9MICO</name>
<keyword evidence="4" id="KW-0808">Transferase</keyword>
<dbReference type="EMBL" id="BSUM01000001">
    <property type="protein sequence ID" value="GMA30421.1"/>
    <property type="molecule type" value="Genomic_DNA"/>
</dbReference>
<feature type="region of interest" description="Disordered" evidence="8">
    <location>
        <begin position="325"/>
        <end position="357"/>
    </location>
</feature>
<feature type="transmembrane region" description="Helical" evidence="9">
    <location>
        <begin position="149"/>
        <end position="166"/>
    </location>
</feature>
<dbReference type="InterPro" id="IPR050297">
    <property type="entry name" value="LipidA_mod_glycosyltrf_83"/>
</dbReference>
<feature type="transmembrane region" description="Helical" evidence="9">
    <location>
        <begin position="43"/>
        <end position="61"/>
    </location>
</feature>
<protein>
    <recommendedName>
        <fullName evidence="10">Glycosyltransferase RgtA/B/C/D-like domain-containing protein</fullName>
    </recommendedName>
</protein>
<organism evidence="11 12">
    <name type="scientific">Litorihabitans aurantiacus</name>
    <dbReference type="NCBI Taxonomy" id="1930061"/>
    <lineage>
        <taxon>Bacteria</taxon>
        <taxon>Bacillati</taxon>
        <taxon>Actinomycetota</taxon>
        <taxon>Actinomycetes</taxon>
        <taxon>Micrococcales</taxon>
        <taxon>Beutenbergiaceae</taxon>
        <taxon>Litorihabitans</taxon>
    </lineage>
</organism>
<reference evidence="11" key="2">
    <citation type="submission" date="2023-02" db="EMBL/GenBank/DDBJ databases">
        <authorList>
            <person name="Sun Q."/>
            <person name="Mori K."/>
        </authorList>
    </citation>
    <scope>NUCLEOTIDE SEQUENCE</scope>
    <source>
        <strain evidence="11">NBRC 112290</strain>
    </source>
</reference>
<keyword evidence="2" id="KW-1003">Cell membrane</keyword>
<evidence type="ECO:0000256" key="8">
    <source>
        <dbReference type="SAM" id="MobiDB-lite"/>
    </source>
</evidence>
<feature type="transmembrane region" description="Helical" evidence="9">
    <location>
        <begin position="202"/>
        <end position="230"/>
    </location>
</feature>
<feature type="compositionally biased region" description="Low complexity" evidence="8">
    <location>
        <begin position="325"/>
        <end position="340"/>
    </location>
</feature>
<dbReference type="PANTHER" id="PTHR33908">
    <property type="entry name" value="MANNOSYLTRANSFERASE YKCB-RELATED"/>
    <property type="match status" value="1"/>
</dbReference>
<evidence type="ECO:0000313" key="11">
    <source>
        <dbReference type="EMBL" id="GMA30421.1"/>
    </source>
</evidence>
<keyword evidence="6 9" id="KW-1133">Transmembrane helix</keyword>
<accession>A0AA37XCN8</accession>
<dbReference type="Pfam" id="PF13231">
    <property type="entry name" value="PMT_2"/>
    <property type="match status" value="1"/>
</dbReference>
<dbReference type="Proteomes" id="UP001157161">
    <property type="component" value="Unassembled WGS sequence"/>
</dbReference>
<keyword evidence="7 9" id="KW-0472">Membrane</keyword>
<evidence type="ECO:0000256" key="6">
    <source>
        <dbReference type="ARBA" id="ARBA00022989"/>
    </source>
</evidence>
<comment type="caution">
    <text evidence="11">The sequence shown here is derived from an EMBL/GenBank/DDBJ whole genome shotgun (WGS) entry which is preliminary data.</text>
</comment>
<feature type="domain" description="Glycosyltransferase RgtA/B/C/D-like" evidence="10">
    <location>
        <begin position="93"/>
        <end position="239"/>
    </location>
</feature>
<dbReference type="RefSeq" id="WP_284249048.1">
    <property type="nucleotide sequence ID" value="NZ_BSUM01000001.1"/>
</dbReference>
<evidence type="ECO:0000256" key="7">
    <source>
        <dbReference type="ARBA" id="ARBA00023136"/>
    </source>
</evidence>
<keyword evidence="3" id="KW-0328">Glycosyltransferase</keyword>
<evidence type="ECO:0000256" key="1">
    <source>
        <dbReference type="ARBA" id="ARBA00004651"/>
    </source>
</evidence>